<keyword evidence="1" id="KW-0472">Membrane</keyword>
<keyword evidence="1" id="KW-1133">Transmembrane helix</keyword>
<evidence type="ECO:0000313" key="2">
    <source>
        <dbReference type="EMBL" id="GFE78423.1"/>
    </source>
</evidence>
<evidence type="ECO:0000313" key="3">
    <source>
        <dbReference type="Proteomes" id="UP000445000"/>
    </source>
</evidence>
<protein>
    <submittedName>
        <fullName evidence="2">Uncharacterized protein</fullName>
    </submittedName>
</protein>
<evidence type="ECO:0000256" key="1">
    <source>
        <dbReference type="SAM" id="Phobius"/>
    </source>
</evidence>
<organism evidence="2 3">
    <name type="scientific">Steroidobacter agaridevorans</name>
    <dbReference type="NCBI Taxonomy" id="2695856"/>
    <lineage>
        <taxon>Bacteria</taxon>
        <taxon>Pseudomonadati</taxon>
        <taxon>Pseudomonadota</taxon>
        <taxon>Gammaproteobacteria</taxon>
        <taxon>Steroidobacterales</taxon>
        <taxon>Steroidobacteraceae</taxon>
        <taxon>Steroidobacter</taxon>
    </lineage>
</organism>
<keyword evidence="3" id="KW-1185">Reference proteome</keyword>
<comment type="caution">
    <text evidence="2">The sequence shown here is derived from an EMBL/GenBank/DDBJ whole genome shotgun (WGS) entry which is preliminary data.</text>
</comment>
<dbReference type="EMBL" id="BLJN01000001">
    <property type="protein sequence ID" value="GFE78423.1"/>
    <property type="molecule type" value="Genomic_DNA"/>
</dbReference>
<feature type="transmembrane region" description="Helical" evidence="1">
    <location>
        <begin position="20"/>
        <end position="41"/>
    </location>
</feature>
<dbReference type="AlphaFoldDB" id="A0A829Y5R7"/>
<keyword evidence="1" id="KW-0812">Transmembrane</keyword>
<sequence length="93" mass="10339">MCRTCTTVAPTPRQAFSNVAIFPSAFGLFLGPAAGLAMPFCMSMMRSVGKGVFIACWLKRRSLKFEMSPSVNERPSVIHVRMQEIEVRGTMHE</sequence>
<reference evidence="3" key="1">
    <citation type="submission" date="2020-01" db="EMBL/GenBank/DDBJ databases">
        <title>'Steroidobacter agaridevorans' sp. nov., agar-degrading bacteria isolated from rhizosphere soils.</title>
        <authorList>
            <person name="Ikenaga M."/>
            <person name="Kataoka M."/>
            <person name="Murouchi A."/>
            <person name="Katsuragi S."/>
            <person name="Sakai M."/>
        </authorList>
    </citation>
    <scope>NUCLEOTIDE SEQUENCE [LARGE SCALE GENOMIC DNA]</scope>
    <source>
        <strain evidence="3">YU21-B</strain>
    </source>
</reference>
<accession>A0A829Y5R7</accession>
<gene>
    <name evidence="2" type="ORF">GCM10011487_04230</name>
</gene>
<proteinExistence type="predicted"/>
<dbReference type="Proteomes" id="UP000445000">
    <property type="component" value="Unassembled WGS sequence"/>
</dbReference>
<name>A0A829Y5R7_9GAMM</name>